<dbReference type="HOGENOM" id="CLU_274189_0_0_1"/>
<dbReference type="InParanoid" id="K1VAU0"/>
<sequence length="1114" mass="121707">MDDNSDDERHERALGGFGAFGAATPADPGPPPRAGDNPDFDAHFFDIFGDVDDGVDYHELRRAIALSMQDQQATGRADDPIVLDDDDDELQAVLAMSKAEAEQTTPRKRARSETPEEERRQIAEAIAASQKREATPYDSDSDGEIDRMNAALEASRKEELERRKRLRLDSGSAAGSAPSTLPNSPAPEQPAEPARPVGLGALGIDRAQMEKERLARLAARQNSNGEGAAKDSPAPASNPRPPPLSRPGPSSRAGPSSPPKSPQSDHPYQSRGPFPRDAAGEYYLDGELRHVALKIGKATGDPTFSPRDVFGNIDFLIMSSYCWDGMFMDSGFLPQTDLCPTIRVCRPPGDMWDRRRKSGKLTISDEGEVHIYPDMAGKDGEHQKWAFIFYKTGRLRVAIMTANMMDYDWERIENTVFLQDVLPNKAGHSPDWHLPDFPQQFADLFKHLKIHKGIEFMRQKHPLGSQVPISSDPSYTDFGKWDWSRVKARLVISISGKYEGFHDMSKWGIGRLGQVVQEEGWLPGAGERVVAEYQYGMDWMRNFYQCVCGKDLKSIAALPKATTWPPMKVVFPSLATVDASIGGRDQLQEREDQAAAARRQLEAWRRADALEDADCDVRADPDDFGSVGIVQGRGKAEGEAWGTLNFKNKPPTLNVSFARVDSSDHQVNNYELGIMLPILDRSPKGGLGSAGTVRHDPGSGQQVLPLLLLSILRLIIIDMSSADGKVFSIVGKNLKANTKADLEPYLTELAELPDVEEVHFGGNSLGVEACEALAAVLKEKKSLRALSALCDALIDHEGLVELDLSDNAFGGRCADAMTSFLKNNDVYQVIKLNNTGLGPEGGKVIAGAILELANRLKEEGKTSQLRTVVCGRSRLENGSASVWADAFAAHGGLKEIRMPQNGIRMEGIEALAKGLAHNKDLEHLDLQDNTATRSGTRALVRVLENWPNLRHLNLSDCLLGKAGGIALGTALANGSNPKLESLKLQYGEFDKRTIELLSTAVAQHLTNLTELELNGNQCDAEDEAIEELRKALALHGNEDALDDLDDMEEPCSDEEDESEEEEEEEKEAEEQETPEAKAGEDDGVAAGVSDGKPPISDKEADDLADVLAGTHINK</sequence>
<evidence type="ECO:0000313" key="8">
    <source>
        <dbReference type="Proteomes" id="UP000006757"/>
    </source>
</evidence>
<dbReference type="AlphaFoldDB" id="K1VAU0"/>
<dbReference type="GO" id="GO:0005829">
    <property type="term" value="C:cytosol"/>
    <property type="evidence" value="ECO:0007669"/>
    <property type="project" value="TreeGrafter"/>
</dbReference>
<feature type="binding site" evidence="5">
    <location>
        <position position="384"/>
    </location>
    <ligand>
        <name>substrate</name>
    </ligand>
</feature>
<dbReference type="SUPFAM" id="SSF56024">
    <property type="entry name" value="Phospholipase D/nuclease"/>
    <property type="match status" value="2"/>
</dbReference>
<dbReference type="Gene3D" id="3.30.870.10">
    <property type="entry name" value="Endonuclease Chain A"/>
    <property type="match status" value="2"/>
</dbReference>
<dbReference type="PANTHER" id="PTHR24113:SF12">
    <property type="entry name" value="RAN GTPASE-ACTIVATING PROTEIN 1"/>
    <property type="match status" value="1"/>
</dbReference>
<feature type="active site" description="Nucleophile" evidence="4">
    <location>
        <position position="382"/>
    </location>
</feature>
<gene>
    <name evidence="7" type="ORF">A1Q2_07742</name>
</gene>
<proteinExistence type="predicted"/>
<name>K1VAU0_TRIAC</name>
<dbReference type="InterPro" id="IPR032675">
    <property type="entry name" value="LRR_dom_sf"/>
</dbReference>
<dbReference type="Pfam" id="PF06087">
    <property type="entry name" value="Tyr-DNA_phospho"/>
    <property type="match status" value="1"/>
</dbReference>
<dbReference type="GO" id="GO:0008081">
    <property type="term" value="F:phosphoric diester hydrolase activity"/>
    <property type="evidence" value="ECO:0007669"/>
    <property type="project" value="InterPro"/>
</dbReference>
<dbReference type="eggNOG" id="KOG1909">
    <property type="taxonomic scope" value="Eukaryota"/>
</dbReference>
<dbReference type="InterPro" id="IPR003903">
    <property type="entry name" value="UIM_dom"/>
</dbReference>
<dbReference type="PANTHER" id="PTHR24113">
    <property type="entry name" value="RAN GTPASE-ACTIVATING PROTEIN 1"/>
    <property type="match status" value="1"/>
</dbReference>
<dbReference type="Proteomes" id="UP000006757">
    <property type="component" value="Unassembled WGS sequence"/>
</dbReference>
<reference evidence="7 8" key="1">
    <citation type="journal article" date="2012" name="Eukaryot. Cell">
        <title>Genome sequence of the Trichosporon asahii environmental strain CBS 8904.</title>
        <authorList>
            <person name="Yang R.Y."/>
            <person name="Li H.T."/>
            <person name="Zhu H."/>
            <person name="Zhou G.P."/>
            <person name="Wang M."/>
            <person name="Wang L."/>
        </authorList>
    </citation>
    <scope>NUCLEOTIDE SEQUENCE [LARGE SCALE GENOMIC DNA]</scope>
    <source>
        <strain evidence="7 8">CBS 8904</strain>
    </source>
</reference>
<protein>
    <submittedName>
        <fullName evidence="7">Ran GTPase activator</fullName>
    </submittedName>
</protein>
<accession>K1VAU0</accession>
<dbReference type="InterPro" id="IPR027038">
    <property type="entry name" value="RanGap"/>
</dbReference>
<dbReference type="InterPro" id="IPR001611">
    <property type="entry name" value="Leu-rich_rpt"/>
</dbReference>
<dbReference type="STRING" id="1220162.K1VAU0"/>
<feature type="compositionally biased region" description="Acidic residues" evidence="6">
    <location>
        <begin position="1039"/>
        <end position="1073"/>
    </location>
</feature>
<feature type="region of interest" description="Disordered" evidence="6">
    <location>
        <begin position="96"/>
        <end position="198"/>
    </location>
</feature>
<dbReference type="GO" id="GO:0006281">
    <property type="term" value="P:DNA repair"/>
    <property type="evidence" value="ECO:0007669"/>
    <property type="project" value="InterPro"/>
</dbReference>
<evidence type="ECO:0000313" key="7">
    <source>
        <dbReference type="EMBL" id="EKC97945.1"/>
    </source>
</evidence>
<dbReference type="SMART" id="SM00726">
    <property type="entry name" value="UIM"/>
    <property type="match status" value="2"/>
</dbReference>
<dbReference type="Pfam" id="PF13516">
    <property type="entry name" value="LRR_6"/>
    <property type="match status" value="1"/>
</dbReference>
<dbReference type="SMART" id="SM00368">
    <property type="entry name" value="LRR_RI"/>
    <property type="match status" value="8"/>
</dbReference>
<dbReference type="GO" id="GO:0005634">
    <property type="term" value="C:nucleus"/>
    <property type="evidence" value="ECO:0007669"/>
    <property type="project" value="InterPro"/>
</dbReference>
<evidence type="ECO:0000256" key="3">
    <source>
        <dbReference type="ARBA" id="ARBA00022737"/>
    </source>
</evidence>
<dbReference type="Gene3D" id="3.80.10.10">
    <property type="entry name" value="Ribonuclease Inhibitor"/>
    <property type="match status" value="1"/>
</dbReference>
<dbReference type="GO" id="GO:0006913">
    <property type="term" value="P:nucleocytoplasmic transport"/>
    <property type="evidence" value="ECO:0007669"/>
    <property type="project" value="TreeGrafter"/>
</dbReference>
<keyword evidence="2" id="KW-0433">Leucine-rich repeat</keyword>
<dbReference type="EMBL" id="AMBO01000400">
    <property type="protein sequence ID" value="EKC97945.1"/>
    <property type="molecule type" value="Genomic_DNA"/>
</dbReference>
<evidence type="ECO:0000256" key="5">
    <source>
        <dbReference type="PIRSR" id="PIRSR610347-2"/>
    </source>
</evidence>
<dbReference type="PROSITE" id="PS50330">
    <property type="entry name" value="UIM"/>
    <property type="match status" value="1"/>
</dbReference>
<keyword evidence="8" id="KW-1185">Reference proteome</keyword>
<evidence type="ECO:0000256" key="1">
    <source>
        <dbReference type="ARBA" id="ARBA00022468"/>
    </source>
</evidence>
<evidence type="ECO:0000256" key="6">
    <source>
        <dbReference type="SAM" id="MobiDB-lite"/>
    </source>
</evidence>
<feature type="region of interest" description="Disordered" evidence="6">
    <location>
        <begin position="1"/>
        <end position="41"/>
    </location>
</feature>
<dbReference type="OrthoDB" id="184583at2759"/>
<evidence type="ECO:0000256" key="2">
    <source>
        <dbReference type="ARBA" id="ARBA00022614"/>
    </source>
</evidence>
<organism evidence="7 8">
    <name type="scientific">Trichosporon asahii var. asahii (strain CBS 8904)</name>
    <name type="common">Yeast</name>
    <dbReference type="NCBI Taxonomy" id="1220162"/>
    <lineage>
        <taxon>Eukaryota</taxon>
        <taxon>Fungi</taxon>
        <taxon>Dikarya</taxon>
        <taxon>Basidiomycota</taxon>
        <taxon>Agaricomycotina</taxon>
        <taxon>Tremellomycetes</taxon>
        <taxon>Trichosporonales</taxon>
        <taxon>Trichosporonaceae</taxon>
        <taxon>Trichosporon</taxon>
    </lineage>
</organism>
<dbReference type="SUPFAM" id="SSF52047">
    <property type="entry name" value="RNI-like"/>
    <property type="match status" value="1"/>
</dbReference>
<comment type="caution">
    <text evidence="7">The sequence shown here is derived from an EMBL/GenBank/DDBJ whole genome shotgun (WGS) entry which is preliminary data.</text>
</comment>
<keyword evidence="1" id="KW-0343">GTPase activation</keyword>
<dbReference type="CDD" id="cd00116">
    <property type="entry name" value="LRR_RI"/>
    <property type="match status" value="1"/>
</dbReference>
<feature type="region of interest" description="Disordered" evidence="6">
    <location>
        <begin position="1037"/>
        <end position="1114"/>
    </location>
</feature>
<dbReference type="InterPro" id="IPR010347">
    <property type="entry name" value="Tdp1"/>
</dbReference>
<dbReference type="GO" id="GO:0005096">
    <property type="term" value="F:GTPase activator activity"/>
    <property type="evidence" value="ECO:0007669"/>
    <property type="project" value="UniProtKB-KW"/>
</dbReference>
<dbReference type="GO" id="GO:0031267">
    <property type="term" value="F:small GTPase binding"/>
    <property type="evidence" value="ECO:0007669"/>
    <property type="project" value="TreeGrafter"/>
</dbReference>
<dbReference type="GO" id="GO:0048471">
    <property type="term" value="C:perinuclear region of cytoplasm"/>
    <property type="evidence" value="ECO:0007669"/>
    <property type="project" value="TreeGrafter"/>
</dbReference>
<keyword evidence="3" id="KW-0677">Repeat</keyword>
<evidence type="ECO:0000256" key="4">
    <source>
        <dbReference type="PIRSR" id="PIRSR610347-1"/>
    </source>
</evidence>
<feature type="compositionally biased region" description="Pro residues" evidence="6">
    <location>
        <begin position="236"/>
        <end position="246"/>
    </location>
</feature>
<feature type="compositionally biased region" description="Basic and acidic residues" evidence="6">
    <location>
        <begin position="111"/>
        <end position="122"/>
    </location>
</feature>
<feature type="region of interest" description="Disordered" evidence="6">
    <location>
        <begin position="220"/>
        <end position="279"/>
    </location>
</feature>